<accession>A0A3G8MCL6</accession>
<evidence type="ECO:0000256" key="4">
    <source>
        <dbReference type="ARBA" id="ARBA00022692"/>
    </source>
</evidence>
<protein>
    <recommendedName>
        <fullName evidence="7">Probable inorganic carbon transporter subunit DabB</fullName>
    </recommendedName>
</protein>
<geneLocation type="plasmid" evidence="12">
    <name>pgw6_1</name>
</geneLocation>
<feature type="transmembrane region" description="Helical" evidence="7">
    <location>
        <begin position="274"/>
        <end position="294"/>
    </location>
</feature>
<keyword evidence="6 7" id="KW-0472">Membrane</keyword>
<evidence type="ECO:0000256" key="1">
    <source>
        <dbReference type="ARBA" id="ARBA00004127"/>
    </source>
</evidence>
<comment type="subunit">
    <text evidence="7">Forms a complex with DabA.</text>
</comment>
<evidence type="ECO:0000259" key="10">
    <source>
        <dbReference type="Pfam" id="PF00662"/>
    </source>
</evidence>
<dbReference type="GO" id="GO:0005886">
    <property type="term" value="C:plasma membrane"/>
    <property type="evidence" value="ECO:0007669"/>
    <property type="project" value="UniProtKB-SubCell"/>
</dbReference>
<dbReference type="PANTHER" id="PTHR42829:SF1">
    <property type="entry name" value="INORGANIC CARBON TRANSPORTER SUBUNIT DABB-RELATED"/>
    <property type="match status" value="1"/>
</dbReference>
<feature type="transmembrane region" description="Helical" evidence="7">
    <location>
        <begin position="395"/>
        <end position="415"/>
    </location>
</feature>
<evidence type="ECO:0000256" key="3">
    <source>
        <dbReference type="ARBA" id="ARBA00022475"/>
    </source>
</evidence>
<dbReference type="KEGG" id="mros:EHO51_19185"/>
<gene>
    <name evidence="7" type="primary">dabB</name>
    <name evidence="11" type="ORF">EHO51_19185</name>
</gene>
<feature type="transmembrane region" description="Helical" evidence="7">
    <location>
        <begin position="368"/>
        <end position="388"/>
    </location>
</feature>
<feature type="transmembrane region" description="Helical" evidence="7">
    <location>
        <begin position="462"/>
        <end position="485"/>
    </location>
</feature>
<dbReference type="GO" id="GO:0008137">
    <property type="term" value="F:NADH dehydrogenase (ubiquinone) activity"/>
    <property type="evidence" value="ECO:0007669"/>
    <property type="project" value="InterPro"/>
</dbReference>
<evidence type="ECO:0000256" key="5">
    <source>
        <dbReference type="ARBA" id="ARBA00022989"/>
    </source>
</evidence>
<keyword evidence="2 7" id="KW-0813">Transport</keyword>
<organism evidence="11 12">
    <name type="scientific">Methylocystis rosea</name>
    <dbReference type="NCBI Taxonomy" id="173366"/>
    <lineage>
        <taxon>Bacteria</taxon>
        <taxon>Pseudomonadati</taxon>
        <taxon>Pseudomonadota</taxon>
        <taxon>Alphaproteobacteria</taxon>
        <taxon>Hyphomicrobiales</taxon>
        <taxon>Methylocystaceae</taxon>
        <taxon>Methylocystis</taxon>
    </lineage>
</organism>
<feature type="transmembrane region" description="Helical" evidence="7">
    <location>
        <begin position="315"/>
        <end position="336"/>
    </location>
</feature>
<dbReference type="RefSeq" id="WP_124740438.1">
    <property type="nucleotide sequence ID" value="NZ_CP034087.1"/>
</dbReference>
<dbReference type="InterPro" id="IPR001750">
    <property type="entry name" value="ND/Mrp_TM"/>
</dbReference>
<comment type="function">
    <text evidence="7">Part of an energy-coupled inorganic carbon pump.</text>
</comment>
<dbReference type="AlphaFoldDB" id="A0A3G8MCL6"/>
<comment type="subcellular location">
    <subcellularLocation>
        <location evidence="7">Cell membrane</location>
        <topology evidence="7">Multi-pass membrane protein</topology>
    </subcellularLocation>
    <subcellularLocation>
        <location evidence="1">Endomembrane system</location>
        <topology evidence="1">Multi-pass membrane protein</topology>
    </subcellularLocation>
    <subcellularLocation>
        <location evidence="8">Membrane</location>
        <topology evidence="8">Multi-pass membrane protein</topology>
    </subcellularLocation>
</comment>
<feature type="domain" description="NADH-Ubiquinone oxidoreductase (complex I) chain 5 N-terminal" evidence="10">
    <location>
        <begin position="72"/>
        <end position="113"/>
    </location>
</feature>
<evidence type="ECO:0000256" key="6">
    <source>
        <dbReference type="ARBA" id="ARBA00023136"/>
    </source>
</evidence>
<evidence type="ECO:0000256" key="7">
    <source>
        <dbReference type="HAMAP-Rule" id="MF_00862"/>
    </source>
</evidence>
<dbReference type="GO" id="GO:0003954">
    <property type="term" value="F:NADH dehydrogenase activity"/>
    <property type="evidence" value="ECO:0007669"/>
    <property type="project" value="TreeGrafter"/>
</dbReference>
<evidence type="ECO:0000313" key="12">
    <source>
        <dbReference type="Proteomes" id="UP000273982"/>
    </source>
</evidence>
<reference evidence="11 12" key="1">
    <citation type="submission" date="2018-11" db="EMBL/GenBank/DDBJ databases">
        <title>Genome squencing of methanotrophic bacteria isolated from alkaline groundwater in Korea.</title>
        <authorList>
            <person name="Nguyen L.N."/>
        </authorList>
    </citation>
    <scope>NUCLEOTIDE SEQUENCE [LARGE SCALE GENOMIC DNA]</scope>
    <source>
        <strain evidence="11 12">GW6</strain>
        <plasmid evidence="12">pgw6_1</plasmid>
    </source>
</reference>
<sequence length="529" mass="55280">MGQLVSWFVLLAPLSLAWVGMTPSGQANAAPDQMARRTLLAASMALAVALCATAIIALHGPLASVTLGVSGVGIGVYVDALSATMLALVSFIGLIVLRYSRNYLDGDPNHGRFLKFMALTLAAVLAVVISGNLVQLMAALIATSIGLNKLLLFCGERPAAQLAAKKKFIASRIADLCLIGAAAFLLSTFGTLEFPALFAQAKTMSAYDANVTTAAVLIVMAALLKSAQLPTHGWLIEVMEAPTPVSALLHAGVINAGGFIVLRLADLVALSHGALHLLAVVGGATALFGSIVMLTQTSVKVSLAYSTVAQMGFMMLECGLGAFPAAILHIVAHSLYKAHAFLSSGSVIDLARASWTPNPGGQPHPERFGLALVATVAVAFVVSPLFGASFSEKPGALALAVILMMGLAHMVANAIDERPNGYVIGKTIALAALAAVAFFTLHEVAERLMASSLPATMSIHGFAGHLIFASMILSFCAVTVFQSVIARHAKAPVWQAAYVHISQGLYLNTIANRLVLRFWRRRPLAVQSN</sequence>
<feature type="transmembrane region" description="Helical" evidence="7">
    <location>
        <begin position="245"/>
        <end position="262"/>
    </location>
</feature>
<dbReference type="GO" id="GO:0042773">
    <property type="term" value="P:ATP synthesis coupled electron transport"/>
    <property type="evidence" value="ECO:0007669"/>
    <property type="project" value="InterPro"/>
</dbReference>
<dbReference type="Proteomes" id="UP000273982">
    <property type="component" value="Plasmid pGW6_1"/>
</dbReference>
<dbReference type="NCBIfam" id="NF006029">
    <property type="entry name" value="PRK08168.1"/>
    <property type="match status" value="1"/>
</dbReference>
<dbReference type="InterPro" id="IPR001516">
    <property type="entry name" value="Proton_antipo_N"/>
</dbReference>
<feature type="transmembrane region" description="Helical" evidence="7">
    <location>
        <begin position="39"/>
        <end position="62"/>
    </location>
</feature>
<dbReference type="EMBL" id="CP034087">
    <property type="protein sequence ID" value="AZG78930.1"/>
    <property type="molecule type" value="Genomic_DNA"/>
</dbReference>
<comment type="similarity">
    <text evidence="7">Belongs to the inorganic carbon transporter (TC 9.A.2) DabB family.</text>
</comment>
<dbReference type="Pfam" id="PF00361">
    <property type="entry name" value="Proton_antipo_M"/>
    <property type="match status" value="1"/>
</dbReference>
<feature type="transmembrane region" description="Helical" evidence="7">
    <location>
        <begin position="74"/>
        <end position="96"/>
    </location>
</feature>
<feature type="transmembrane region" description="Helical" evidence="7">
    <location>
        <begin position="116"/>
        <end position="142"/>
    </location>
</feature>
<evidence type="ECO:0000256" key="2">
    <source>
        <dbReference type="ARBA" id="ARBA00022448"/>
    </source>
</evidence>
<dbReference type="PANTHER" id="PTHR42829">
    <property type="entry name" value="NADH-UBIQUINONE OXIDOREDUCTASE CHAIN 5"/>
    <property type="match status" value="1"/>
</dbReference>
<name>A0A3G8MCL6_9HYPH</name>
<evidence type="ECO:0000313" key="11">
    <source>
        <dbReference type="EMBL" id="AZG78930.1"/>
    </source>
</evidence>
<evidence type="ECO:0000259" key="9">
    <source>
        <dbReference type="Pfam" id="PF00361"/>
    </source>
</evidence>
<evidence type="ECO:0000256" key="8">
    <source>
        <dbReference type="RuleBase" id="RU000320"/>
    </source>
</evidence>
<dbReference type="Pfam" id="PF00662">
    <property type="entry name" value="Proton_antipo_N"/>
    <property type="match status" value="1"/>
</dbReference>
<keyword evidence="3 7" id="KW-1003">Cell membrane</keyword>
<proteinExistence type="inferred from homology"/>
<keyword evidence="4 7" id="KW-0812">Transmembrane</keyword>
<feature type="domain" description="NADH:quinone oxidoreductase/Mrp antiporter transmembrane" evidence="9">
    <location>
        <begin position="130"/>
        <end position="348"/>
    </location>
</feature>
<keyword evidence="5 7" id="KW-1133">Transmembrane helix</keyword>
<feature type="transmembrane region" description="Helical" evidence="7">
    <location>
        <begin position="173"/>
        <end position="192"/>
    </location>
</feature>
<keyword evidence="11" id="KW-0614">Plasmid</keyword>
<dbReference type="PRINTS" id="PR01434">
    <property type="entry name" value="NADHDHGNASE5"/>
</dbReference>
<dbReference type="HAMAP" id="MF_00862">
    <property type="entry name" value="DabB"/>
    <property type="match status" value="1"/>
</dbReference>
<dbReference type="InterPro" id="IPR003945">
    <property type="entry name" value="NU5C-like"/>
</dbReference>
<dbReference type="InterPro" id="IPR046396">
    <property type="entry name" value="Transporter_DabB"/>
</dbReference>
<dbReference type="GO" id="GO:0015990">
    <property type="term" value="P:electron transport coupled proton transport"/>
    <property type="evidence" value="ECO:0007669"/>
    <property type="project" value="TreeGrafter"/>
</dbReference>
<dbReference type="GO" id="GO:0012505">
    <property type="term" value="C:endomembrane system"/>
    <property type="evidence" value="ECO:0007669"/>
    <property type="project" value="UniProtKB-SubCell"/>
</dbReference>
<feature type="transmembrane region" description="Helical" evidence="7">
    <location>
        <begin position="421"/>
        <end position="441"/>
    </location>
</feature>